<gene>
    <name evidence="1" type="ORF">S12H4_55609</name>
</gene>
<reference evidence="1" key="1">
    <citation type="journal article" date="2014" name="Front. Microbiol.">
        <title>High frequency of phylogenetically diverse reductive dehalogenase-homologous genes in deep subseafloor sedimentary metagenomes.</title>
        <authorList>
            <person name="Kawai M."/>
            <person name="Futagami T."/>
            <person name="Toyoda A."/>
            <person name="Takaki Y."/>
            <person name="Nishi S."/>
            <person name="Hori S."/>
            <person name="Arai W."/>
            <person name="Tsubouchi T."/>
            <person name="Morono Y."/>
            <person name="Uchiyama I."/>
            <person name="Ito T."/>
            <person name="Fujiyama A."/>
            <person name="Inagaki F."/>
            <person name="Takami H."/>
        </authorList>
    </citation>
    <scope>NUCLEOTIDE SEQUENCE</scope>
    <source>
        <strain evidence="1">Expedition CK06-06</strain>
    </source>
</reference>
<proteinExistence type="predicted"/>
<evidence type="ECO:0000313" key="1">
    <source>
        <dbReference type="EMBL" id="GAJ22178.1"/>
    </source>
</evidence>
<comment type="caution">
    <text evidence="1">The sequence shown here is derived from an EMBL/GenBank/DDBJ whole genome shotgun (WGS) entry which is preliminary data.</text>
</comment>
<accession>X1UXE4</accession>
<dbReference type="AlphaFoldDB" id="X1UXE4"/>
<organism evidence="1">
    <name type="scientific">marine sediment metagenome</name>
    <dbReference type="NCBI Taxonomy" id="412755"/>
    <lineage>
        <taxon>unclassified sequences</taxon>
        <taxon>metagenomes</taxon>
        <taxon>ecological metagenomes</taxon>
    </lineage>
</organism>
<sequence length="66" mass="7694">MQAKVYQTTLACCDHGICQCGSCRKRFKDWCGLDLPTKEDGGDAVFRKYQEFKRQTSDELFEYSEK</sequence>
<protein>
    <submittedName>
        <fullName evidence="1">Uncharacterized protein</fullName>
    </submittedName>
</protein>
<dbReference type="EMBL" id="BARW01035689">
    <property type="protein sequence ID" value="GAJ22178.1"/>
    <property type="molecule type" value="Genomic_DNA"/>
</dbReference>
<name>X1UXE4_9ZZZZ</name>